<evidence type="ECO:0000313" key="1">
    <source>
        <dbReference type="EMBL" id="KKT85336.1"/>
    </source>
</evidence>
<accession>A0A0G1KNR9</accession>
<dbReference type="Proteomes" id="UP000034797">
    <property type="component" value="Unassembled WGS sequence"/>
</dbReference>
<name>A0A0G1KNR9_9BACT</name>
<evidence type="ECO:0008006" key="3">
    <source>
        <dbReference type="Google" id="ProtNLM"/>
    </source>
</evidence>
<protein>
    <recommendedName>
        <fullName evidence="3">Phage-Barnase-EndoU-ColicinE5/D-RelE like nuclease 3 domain-containing protein</fullName>
    </recommendedName>
</protein>
<evidence type="ECO:0000313" key="2">
    <source>
        <dbReference type="Proteomes" id="UP000034797"/>
    </source>
</evidence>
<dbReference type="EMBL" id="LCJW01000035">
    <property type="protein sequence ID" value="KKT85336.1"/>
    <property type="molecule type" value="Genomic_DNA"/>
</dbReference>
<proteinExistence type="predicted"/>
<sequence length="154" mass="18107">MATLYKLYKKHIKGSPVKAIVFDFCVHVCSLTNDVAREGEFTGKKVHMKGRSVKHLYDKRPAEEFEFVMRHVEQVVKFPDRLYVNRGSKTGDFLFYKKIDEGVYLCSVEKTDETDPEDGVSRMNYIVTCFRMRKESYLNNYELLRDWKVDIPSS</sequence>
<reference evidence="1 2" key="1">
    <citation type="journal article" date="2015" name="Nature">
        <title>rRNA introns, odd ribosomes, and small enigmatic genomes across a large radiation of phyla.</title>
        <authorList>
            <person name="Brown C.T."/>
            <person name="Hug L.A."/>
            <person name="Thomas B.C."/>
            <person name="Sharon I."/>
            <person name="Castelle C.J."/>
            <person name="Singh A."/>
            <person name="Wilkins M.J."/>
            <person name="Williams K.H."/>
            <person name="Banfield J.F."/>
        </authorList>
    </citation>
    <scope>NUCLEOTIDE SEQUENCE [LARGE SCALE GENOMIC DNA]</scope>
</reference>
<dbReference type="AlphaFoldDB" id="A0A0G1KNR9"/>
<gene>
    <name evidence="1" type="ORF">UW84_C0035G0008</name>
</gene>
<comment type="caution">
    <text evidence="1">The sequence shown here is derived from an EMBL/GenBank/DDBJ whole genome shotgun (WGS) entry which is preliminary data.</text>
</comment>
<organism evidence="1 2">
    <name type="scientific">Candidatus Collierbacteria bacterium GW2011_GWA2_44_99</name>
    <dbReference type="NCBI Taxonomy" id="1618380"/>
    <lineage>
        <taxon>Bacteria</taxon>
        <taxon>Candidatus Collieribacteriota</taxon>
    </lineage>
</organism>